<keyword evidence="15" id="KW-1185">Reference proteome</keyword>
<dbReference type="InterPro" id="IPR051209">
    <property type="entry name" value="FAD-bind_Monooxygenase_sf"/>
</dbReference>
<comment type="pathway">
    <text evidence="2">Siderophore biosynthesis.</text>
</comment>
<evidence type="ECO:0000313" key="14">
    <source>
        <dbReference type="EMBL" id="CAG8888836.1"/>
    </source>
</evidence>
<dbReference type="InterPro" id="IPR036188">
    <property type="entry name" value="FAD/NAD-bd_sf"/>
</dbReference>
<dbReference type="PRINTS" id="PR00469">
    <property type="entry name" value="PNDRDTASEII"/>
</dbReference>
<sequence length="559" mass="62523">MTAIQDTQDPQSLHMDLDTDVLIIGAGLSGLGLAVQLVRQYGHRNFELIEKTDHIGGTWLANSYPGCGVDVAAHYYSYSFCLNPDWSRKYPLQPEILDYLKGVAAKYDIEKHARFHSIVNSAHWEESSRTWLVTVTDLKASKTYHRRCKILVSAVGILSMPNGCDIDGASSFKGPLFHTAQWDHSFDWKDKDLVVIGNGCSATQVVPALSNADDGAARKITQFARQAQWIFERPNPPYSSRFRWTMKWVPLAMRAYRAVQNYYAELDFFSFPTESGASIRKMYADTQGAYILKASPAKYHDFFIPKTEVGCKRRVMDSDYLQSLHRDNVELVYQDPIREIVEHGVLTKSGRFVPADAIILANGFQVQKPLLSLNLFGEGGVSVAEHWDTFSEGSASSYFGTCLSGFPNLFIMMGPNTASGHGCVTYTTECQINFTLRAIKPVLNALRAQRSRLPVIGWKADTVKVKPDAEQADIDAVQEMAKGLVWSSGCTSWVFDAQSKRNTTMYPDFQYKYWLRSIFIPWNDFDFSVPVSGSSHPLGIESWLAVSAVIAAVASVCIR</sequence>
<comment type="similarity">
    <text evidence="3">Belongs to the lysine N(6)-hydroxylase/L-ornithine N(5)-oxygenase family.</text>
</comment>
<keyword evidence="10" id="KW-0560">Oxidoreductase</keyword>
<dbReference type="Pfam" id="PF13434">
    <property type="entry name" value="Lys_Orn_oxgnase"/>
    <property type="match status" value="1"/>
</dbReference>
<evidence type="ECO:0000256" key="5">
    <source>
        <dbReference type="ARBA" id="ARBA00012881"/>
    </source>
</evidence>
<gene>
    <name evidence="14" type="ORF">PEGY_LOCUS1814</name>
</gene>
<organism evidence="14 15">
    <name type="scientific">Penicillium egyptiacum</name>
    <dbReference type="NCBI Taxonomy" id="1303716"/>
    <lineage>
        <taxon>Eukaryota</taxon>
        <taxon>Fungi</taxon>
        <taxon>Dikarya</taxon>
        <taxon>Ascomycota</taxon>
        <taxon>Pezizomycotina</taxon>
        <taxon>Eurotiomycetes</taxon>
        <taxon>Eurotiomycetidae</taxon>
        <taxon>Eurotiales</taxon>
        <taxon>Aspergillaceae</taxon>
        <taxon>Penicillium</taxon>
    </lineage>
</organism>
<evidence type="ECO:0000256" key="8">
    <source>
        <dbReference type="ARBA" id="ARBA00022827"/>
    </source>
</evidence>
<dbReference type="AlphaFoldDB" id="A0A9W4P0V6"/>
<dbReference type="InterPro" id="IPR025700">
    <property type="entry name" value="Lys/Orn_oxygenase"/>
</dbReference>
<comment type="caution">
    <text evidence="14">The sequence shown here is derived from an EMBL/GenBank/DDBJ whole genome shotgun (WGS) entry which is preliminary data.</text>
</comment>
<reference evidence="14" key="1">
    <citation type="submission" date="2021-07" db="EMBL/GenBank/DDBJ databases">
        <authorList>
            <person name="Branca A.L. A."/>
        </authorList>
    </citation>
    <scope>NUCLEOTIDE SEQUENCE</scope>
</reference>
<accession>A0A9W4P0V6</accession>
<evidence type="ECO:0000256" key="7">
    <source>
        <dbReference type="ARBA" id="ARBA00022630"/>
    </source>
</evidence>
<evidence type="ECO:0000256" key="12">
    <source>
        <dbReference type="ARBA" id="ARBA00047598"/>
    </source>
</evidence>
<dbReference type="PANTHER" id="PTHR42877:SF5">
    <property type="entry name" value="L-ORNITHINE N(5)-MONOOXYGENASE-RELATED"/>
    <property type="match status" value="1"/>
</dbReference>
<dbReference type="Gene3D" id="3.50.50.60">
    <property type="entry name" value="FAD/NAD(P)-binding domain"/>
    <property type="match status" value="3"/>
</dbReference>
<dbReference type="EC" id="1.14.13.196" evidence="5"/>
<evidence type="ECO:0000256" key="2">
    <source>
        <dbReference type="ARBA" id="ARBA00004924"/>
    </source>
</evidence>
<comment type="catalytic activity">
    <reaction evidence="12">
        <text>L-ornithine + NADPH + O2 = N(5)-hydroxy-L-ornithine + NADP(+) + H2O</text>
        <dbReference type="Rhea" id="RHEA:41508"/>
        <dbReference type="ChEBI" id="CHEBI:15377"/>
        <dbReference type="ChEBI" id="CHEBI:15379"/>
        <dbReference type="ChEBI" id="CHEBI:46911"/>
        <dbReference type="ChEBI" id="CHEBI:57783"/>
        <dbReference type="ChEBI" id="CHEBI:58349"/>
        <dbReference type="ChEBI" id="CHEBI:78275"/>
        <dbReference type="EC" id="1.14.13.196"/>
    </reaction>
</comment>
<evidence type="ECO:0000256" key="4">
    <source>
        <dbReference type="ARBA" id="ARBA00010139"/>
    </source>
</evidence>
<evidence type="ECO:0000256" key="1">
    <source>
        <dbReference type="ARBA" id="ARBA00001974"/>
    </source>
</evidence>
<evidence type="ECO:0000313" key="15">
    <source>
        <dbReference type="Proteomes" id="UP001154252"/>
    </source>
</evidence>
<evidence type="ECO:0000256" key="3">
    <source>
        <dbReference type="ARBA" id="ARBA00007588"/>
    </source>
</evidence>
<comment type="catalytic activity">
    <reaction evidence="13">
        <text>L-ornithine + NADH + O2 = N(5)-hydroxy-L-ornithine + NAD(+) + H2O</text>
        <dbReference type="Rhea" id="RHEA:41512"/>
        <dbReference type="ChEBI" id="CHEBI:15377"/>
        <dbReference type="ChEBI" id="CHEBI:15379"/>
        <dbReference type="ChEBI" id="CHEBI:46911"/>
        <dbReference type="ChEBI" id="CHEBI:57540"/>
        <dbReference type="ChEBI" id="CHEBI:57945"/>
        <dbReference type="ChEBI" id="CHEBI:78275"/>
        <dbReference type="EC" id="1.14.13.196"/>
    </reaction>
</comment>
<comment type="similarity">
    <text evidence="4">Belongs to the FAD-binding monooxygenase family.</text>
</comment>
<evidence type="ECO:0000256" key="6">
    <source>
        <dbReference type="ARBA" id="ARBA00018612"/>
    </source>
</evidence>
<evidence type="ECO:0000256" key="11">
    <source>
        <dbReference type="ARBA" id="ARBA00030351"/>
    </source>
</evidence>
<name>A0A9W4P0V6_9EURO</name>
<protein>
    <recommendedName>
        <fullName evidence="6">L-ornithine N(5)-monooxygenase</fullName>
        <ecNumber evidence="5">1.14.13.196</ecNumber>
    </recommendedName>
    <alternativeName>
        <fullName evidence="11">L-ornithine N(5)-oxygenase</fullName>
    </alternativeName>
</protein>
<evidence type="ECO:0000256" key="10">
    <source>
        <dbReference type="ARBA" id="ARBA00023002"/>
    </source>
</evidence>
<keyword evidence="9" id="KW-0521">NADP</keyword>
<evidence type="ECO:0000256" key="9">
    <source>
        <dbReference type="ARBA" id="ARBA00022857"/>
    </source>
</evidence>
<keyword evidence="7" id="KW-0285">Flavoprotein</keyword>
<dbReference type="OrthoDB" id="74360at2759"/>
<comment type="cofactor">
    <cofactor evidence="1">
        <name>FAD</name>
        <dbReference type="ChEBI" id="CHEBI:57692"/>
    </cofactor>
</comment>
<dbReference type="EMBL" id="CAJVRC010000839">
    <property type="protein sequence ID" value="CAG8888836.1"/>
    <property type="molecule type" value="Genomic_DNA"/>
</dbReference>
<dbReference type="PANTHER" id="PTHR42877">
    <property type="entry name" value="L-ORNITHINE N(5)-MONOOXYGENASE-RELATED"/>
    <property type="match status" value="1"/>
</dbReference>
<keyword evidence="8" id="KW-0274">FAD</keyword>
<dbReference type="Proteomes" id="UP001154252">
    <property type="component" value="Unassembled WGS sequence"/>
</dbReference>
<dbReference type="SUPFAM" id="SSF51905">
    <property type="entry name" value="FAD/NAD(P)-binding domain"/>
    <property type="match status" value="1"/>
</dbReference>
<proteinExistence type="inferred from homology"/>
<dbReference type="GO" id="GO:0016491">
    <property type="term" value="F:oxidoreductase activity"/>
    <property type="evidence" value="ECO:0007669"/>
    <property type="project" value="UniProtKB-KW"/>
</dbReference>
<dbReference type="Pfam" id="PF13450">
    <property type="entry name" value="NAD_binding_8"/>
    <property type="match status" value="1"/>
</dbReference>
<evidence type="ECO:0000256" key="13">
    <source>
        <dbReference type="ARBA" id="ARBA00049248"/>
    </source>
</evidence>